<evidence type="ECO:0000313" key="3">
    <source>
        <dbReference type="Proteomes" id="UP000566819"/>
    </source>
</evidence>
<keyword evidence="3" id="KW-1185">Reference proteome</keyword>
<dbReference type="Proteomes" id="UP000566819">
    <property type="component" value="Unassembled WGS sequence"/>
</dbReference>
<sequence>MADATAKMTFSTIQDMQPGDSVQMDTTHVLTRWKDFAFQFAKENTVPVPATHAGIGRVNYNLHVVGTGGVNERSLRLLNECTGLEQYIGDNLMKFEAGLVSLITGEEVMAVKLAAGRRSPPPGPPPSAPQLPTVSVFPATATPPNYLSSSTSSTTYTTPTPTWPLASTPPTNTPIYLNPIIAAPPQNLNQLRAAPPSSKLQLSASLPNEFLLHITHGQGVPRRTLKRRRCGKGGRGRKKRISVRGRRLRLHHDGTPSINGRYGDGNICTFKESRIILLPLSPAGRVAIGRHNMRSNPHGLDAPQDFGLFTPGDEYDAAQFRDLSTLYS</sequence>
<accession>A0A8H4RII2</accession>
<gene>
    <name evidence="2" type="ORF">G7Y89_g7858</name>
</gene>
<name>A0A8H4RII2_9HELO</name>
<evidence type="ECO:0000256" key="1">
    <source>
        <dbReference type="SAM" id="MobiDB-lite"/>
    </source>
</evidence>
<feature type="region of interest" description="Disordered" evidence="1">
    <location>
        <begin position="145"/>
        <end position="167"/>
    </location>
</feature>
<feature type="compositionally biased region" description="Low complexity" evidence="1">
    <location>
        <begin position="145"/>
        <end position="165"/>
    </location>
</feature>
<proteinExistence type="predicted"/>
<comment type="caution">
    <text evidence="2">The sequence shown here is derived from an EMBL/GenBank/DDBJ whole genome shotgun (WGS) entry which is preliminary data.</text>
</comment>
<organism evidence="2 3">
    <name type="scientific">Cudoniella acicularis</name>
    <dbReference type="NCBI Taxonomy" id="354080"/>
    <lineage>
        <taxon>Eukaryota</taxon>
        <taxon>Fungi</taxon>
        <taxon>Dikarya</taxon>
        <taxon>Ascomycota</taxon>
        <taxon>Pezizomycotina</taxon>
        <taxon>Leotiomycetes</taxon>
        <taxon>Helotiales</taxon>
        <taxon>Tricladiaceae</taxon>
        <taxon>Cudoniella</taxon>
    </lineage>
</organism>
<reference evidence="2 3" key="1">
    <citation type="submission" date="2020-03" db="EMBL/GenBank/DDBJ databases">
        <title>Draft Genome Sequence of Cudoniella acicularis.</title>
        <authorList>
            <person name="Buettner E."/>
            <person name="Kellner H."/>
        </authorList>
    </citation>
    <scope>NUCLEOTIDE SEQUENCE [LARGE SCALE GENOMIC DNA]</scope>
    <source>
        <strain evidence="2 3">DSM 108380</strain>
    </source>
</reference>
<dbReference type="OrthoDB" id="10574115at2759"/>
<dbReference type="EMBL" id="JAAMPI010000567">
    <property type="protein sequence ID" value="KAF4630278.1"/>
    <property type="molecule type" value="Genomic_DNA"/>
</dbReference>
<protein>
    <submittedName>
        <fullName evidence="2">Uncharacterized protein</fullName>
    </submittedName>
</protein>
<evidence type="ECO:0000313" key="2">
    <source>
        <dbReference type="EMBL" id="KAF4630278.1"/>
    </source>
</evidence>
<dbReference type="AlphaFoldDB" id="A0A8H4RII2"/>